<protein>
    <submittedName>
        <fullName evidence="4">Similar to Saccharomyces cerevisiae YBR204C LDH1 Serine hydrolase</fullName>
    </submittedName>
</protein>
<dbReference type="InterPro" id="IPR000387">
    <property type="entry name" value="Tyr_Pase_dom"/>
</dbReference>
<keyword evidence="1 4" id="KW-0378">Hydrolase</keyword>
<evidence type="ECO:0000313" key="4">
    <source>
        <dbReference type="EMBL" id="CDO55919.1"/>
    </source>
</evidence>
<evidence type="ECO:0000313" key="6">
    <source>
        <dbReference type="Proteomes" id="UP000242525"/>
    </source>
</evidence>
<dbReference type="InterPro" id="IPR000639">
    <property type="entry name" value="Epox_hydrolase-like"/>
</dbReference>
<evidence type="ECO:0000256" key="2">
    <source>
        <dbReference type="ARBA" id="ARBA00022912"/>
    </source>
</evidence>
<dbReference type="PROSITE" id="PS00383">
    <property type="entry name" value="TYR_PHOSPHATASE_1"/>
    <property type="match status" value="1"/>
</dbReference>
<dbReference type="InterPro" id="IPR000340">
    <property type="entry name" value="Dual-sp_phosphatase_cat-dom"/>
</dbReference>
<dbReference type="Gene3D" id="3.40.50.1820">
    <property type="entry name" value="alpha/beta hydrolase"/>
    <property type="match status" value="1"/>
</dbReference>
<dbReference type="PROSITE" id="PS50056">
    <property type="entry name" value="TYR_PHOSPHATASE_2"/>
    <property type="match status" value="1"/>
</dbReference>
<reference evidence="4 6" key="1">
    <citation type="submission" date="2014-03" db="EMBL/GenBank/DDBJ databases">
        <authorList>
            <person name="Casaregola S."/>
        </authorList>
    </citation>
    <scope>NUCLEOTIDE SEQUENCE [LARGE SCALE GENOMIC DNA]</scope>
    <source>
        <strain evidence="4 6">CLIB 918</strain>
    </source>
</reference>
<feature type="domain" description="Tyrosine specific protein phosphatases" evidence="3">
    <location>
        <begin position="432"/>
        <end position="495"/>
    </location>
</feature>
<dbReference type="SUPFAM" id="SSF53474">
    <property type="entry name" value="alpha/beta-Hydrolases"/>
    <property type="match status" value="1"/>
</dbReference>
<accession>A0A0J9XEH3</accession>
<dbReference type="STRING" id="1173061.A0A0J9XEH3"/>
<evidence type="ECO:0000256" key="1">
    <source>
        <dbReference type="ARBA" id="ARBA00022801"/>
    </source>
</evidence>
<dbReference type="InterPro" id="IPR029021">
    <property type="entry name" value="Prot-tyrosine_phosphatase-like"/>
</dbReference>
<evidence type="ECO:0000313" key="5">
    <source>
        <dbReference type="EMBL" id="KAF5104059.1"/>
    </source>
</evidence>
<dbReference type="SUPFAM" id="SSF52799">
    <property type="entry name" value="(Phosphotyrosine protein) phosphatases II"/>
    <property type="match status" value="1"/>
</dbReference>
<dbReference type="EMBL" id="QQZK01000014">
    <property type="protein sequence ID" value="KAF5104059.1"/>
    <property type="molecule type" value="Genomic_DNA"/>
</dbReference>
<dbReference type="Gene3D" id="3.90.190.10">
    <property type="entry name" value="Protein tyrosine phosphatase superfamily"/>
    <property type="match status" value="1"/>
</dbReference>
<dbReference type="Proteomes" id="UP000242525">
    <property type="component" value="Unassembled WGS sequence"/>
</dbReference>
<dbReference type="PRINTS" id="PR00412">
    <property type="entry name" value="EPOXHYDRLASE"/>
</dbReference>
<dbReference type="InterPro" id="IPR050266">
    <property type="entry name" value="AB_hydrolase_sf"/>
</dbReference>
<dbReference type="InterPro" id="IPR016130">
    <property type="entry name" value="Tyr_Pase_AS"/>
</dbReference>
<dbReference type="OrthoDB" id="428974at2759"/>
<dbReference type="Pfam" id="PF00561">
    <property type="entry name" value="Abhydrolase_1"/>
    <property type="match status" value="1"/>
</dbReference>
<evidence type="ECO:0000259" key="3">
    <source>
        <dbReference type="PROSITE" id="PS50056"/>
    </source>
</evidence>
<dbReference type="EMBL" id="CCBN010000013">
    <property type="protein sequence ID" value="CDO55919.1"/>
    <property type="molecule type" value="Genomic_DNA"/>
</dbReference>
<reference evidence="5" key="2">
    <citation type="journal article" date="2020" name="Front. Microbiol.">
        <title>Phenotypic and Genetic Characterization of the Cheese Ripening Yeast Geotrichum candidum.</title>
        <authorList>
            <person name="Perkins V."/>
            <person name="Vignola S."/>
            <person name="Lessard M.H."/>
            <person name="Plante P.L."/>
            <person name="Corbeil J."/>
            <person name="Dugat-Bony E."/>
            <person name="Frenette M."/>
            <person name="Labrie S."/>
        </authorList>
    </citation>
    <scope>NUCLEOTIDE SEQUENCE</scope>
    <source>
        <strain evidence="5">LMA-70</strain>
    </source>
</reference>
<dbReference type="InterPro" id="IPR029058">
    <property type="entry name" value="AB_hydrolase_fold"/>
</dbReference>
<reference evidence="5" key="3">
    <citation type="submission" date="2020-01" db="EMBL/GenBank/DDBJ databases">
        <authorList>
            <person name="Perkins V."/>
            <person name="Lessard M.-H."/>
            <person name="Dugat-Bony E."/>
            <person name="Frenette M."/>
            <person name="Labrie S."/>
        </authorList>
    </citation>
    <scope>NUCLEOTIDE SEQUENCE</scope>
    <source>
        <strain evidence="5">LMA-70</strain>
    </source>
</reference>
<proteinExistence type="predicted"/>
<dbReference type="InterPro" id="IPR020422">
    <property type="entry name" value="TYR_PHOSPHATASE_DUAL_dom"/>
</dbReference>
<dbReference type="Pfam" id="PF00782">
    <property type="entry name" value="DSPc"/>
    <property type="match status" value="1"/>
</dbReference>
<dbReference type="Proteomes" id="UP000750522">
    <property type="component" value="Unassembled WGS sequence"/>
</dbReference>
<keyword evidence="2" id="KW-0904">Protein phosphatase</keyword>
<organism evidence="4 6">
    <name type="scientific">Geotrichum candidum</name>
    <name type="common">Oospora lactis</name>
    <name type="synonym">Dipodascus geotrichum</name>
    <dbReference type="NCBI Taxonomy" id="1173061"/>
    <lineage>
        <taxon>Eukaryota</taxon>
        <taxon>Fungi</taxon>
        <taxon>Dikarya</taxon>
        <taxon>Ascomycota</taxon>
        <taxon>Saccharomycotina</taxon>
        <taxon>Dipodascomycetes</taxon>
        <taxon>Dipodascales</taxon>
        <taxon>Dipodascaceae</taxon>
        <taxon>Geotrichum</taxon>
    </lineage>
</organism>
<gene>
    <name evidence="4" type="ORF">BN980_GECA13s00219g</name>
    <name evidence="5" type="ORF">DV451_001050</name>
</gene>
<dbReference type="CDD" id="cd14502">
    <property type="entry name" value="RNA_5'-triphosphatase"/>
    <property type="match status" value="1"/>
</dbReference>
<dbReference type="PANTHER" id="PTHR43798">
    <property type="entry name" value="MONOACYLGLYCEROL LIPASE"/>
    <property type="match status" value="1"/>
</dbReference>
<dbReference type="SMART" id="SM00195">
    <property type="entry name" value="DSPc"/>
    <property type="match status" value="1"/>
</dbReference>
<dbReference type="AlphaFoldDB" id="A0A0J9XEH3"/>
<dbReference type="GO" id="GO:0004721">
    <property type="term" value="F:phosphoprotein phosphatase activity"/>
    <property type="evidence" value="ECO:0007669"/>
    <property type="project" value="UniProtKB-KW"/>
</dbReference>
<sequence>MTLQLLKSFFVYNELEQSILSDYGDPPFILKHSTIRNFAISPTLSLKLRVFQSPHPKGHKLPSLPLIFLIHGLGGQLNQFQYLIDNFSHFSEVLAIDLPGHGRSEYKSDWQIYEPDHLVKVLETVLLACVPESGREVVLVGHSMGCILASKLANKLGIRCVGLVGICPPGGTPEDKKKIQDLQRVLYYMPSFIFNMFRAVDRAGGLHSKSVSRMVSPATESDELRVKQIRWNLQVNTNAWIRTAYSLRTPTRQEWHELDMPVYMIGAEDDQVTSPANIEVIRSWLGPKSLDIEHTIIHDAGHACIIEKPEVICGLISDFISKSIDVKLSLGWQLAFLASKMDKWSLKNEDKWRRVQSVSARLEGTFFRGMKTLRQDDETHSPARLEEAYPDITDVIDISREAPPYDPTTFQRIRYHKFPTVSKLPPTREEVKAFISLVDNDILAAHKQEATEKEIVVAVHCHYGFNRTGFFLCCYMIERLGFSIKQAIQAFQDARDPGIKHSHFIDELHVRYEL</sequence>
<comment type="caution">
    <text evidence="4">The sequence shown here is derived from an EMBL/GenBank/DDBJ whole genome shotgun (WGS) entry which is preliminary data.</text>
</comment>
<dbReference type="FunFam" id="3.90.190.10:FF:000090">
    <property type="entry name" value="Dual specificity phosphatase catalytic domain protein"/>
    <property type="match status" value="1"/>
</dbReference>
<name>A0A0J9XEH3_GEOCN</name>
<keyword evidence="6" id="KW-1185">Reference proteome</keyword>
<dbReference type="InterPro" id="IPR000073">
    <property type="entry name" value="AB_hydrolase_1"/>
</dbReference>